<evidence type="ECO:0000313" key="8">
    <source>
        <dbReference type="EMBL" id="CAL4130182.1"/>
    </source>
</evidence>
<feature type="domain" description="C2H2-type" evidence="7">
    <location>
        <begin position="681"/>
        <end position="709"/>
    </location>
</feature>
<reference evidence="8 9" key="1">
    <citation type="submission" date="2024-05" db="EMBL/GenBank/DDBJ databases">
        <authorList>
            <person name="Wallberg A."/>
        </authorList>
    </citation>
    <scope>NUCLEOTIDE SEQUENCE [LARGE SCALE GENOMIC DNA]</scope>
</reference>
<proteinExistence type="predicted"/>
<name>A0AAV2RP72_MEGNR</name>
<keyword evidence="1" id="KW-0479">Metal-binding</keyword>
<feature type="domain" description="C2H2-type" evidence="7">
    <location>
        <begin position="648"/>
        <end position="670"/>
    </location>
</feature>
<dbReference type="PROSITE" id="PS50157">
    <property type="entry name" value="ZINC_FINGER_C2H2_2"/>
    <property type="match status" value="9"/>
</dbReference>
<feature type="compositionally biased region" description="Basic and acidic residues" evidence="6">
    <location>
        <begin position="430"/>
        <end position="440"/>
    </location>
</feature>
<dbReference type="Proteomes" id="UP001497623">
    <property type="component" value="Unassembled WGS sequence"/>
</dbReference>
<dbReference type="GO" id="GO:0005634">
    <property type="term" value="C:nucleus"/>
    <property type="evidence" value="ECO:0007669"/>
    <property type="project" value="TreeGrafter"/>
</dbReference>
<feature type="domain" description="C2H2-type" evidence="7">
    <location>
        <begin position="827"/>
        <end position="855"/>
    </location>
</feature>
<evidence type="ECO:0000256" key="1">
    <source>
        <dbReference type="ARBA" id="ARBA00022723"/>
    </source>
</evidence>
<feature type="domain" description="C2H2-type" evidence="7">
    <location>
        <begin position="556"/>
        <end position="584"/>
    </location>
</feature>
<dbReference type="GO" id="GO:0000981">
    <property type="term" value="F:DNA-binding transcription factor activity, RNA polymerase II-specific"/>
    <property type="evidence" value="ECO:0007669"/>
    <property type="project" value="TreeGrafter"/>
</dbReference>
<dbReference type="EMBL" id="CAXKWB010026420">
    <property type="protein sequence ID" value="CAL4130182.1"/>
    <property type="molecule type" value="Genomic_DNA"/>
</dbReference>
<evidence type="ECO:0000313" key="9">
    <source>
        <dbReference type="Proteomes" id="UP001497623"/>
    </source>
</evidence>
<dbReference type="PANTHER" id="PTHR24409:SF295">
    <property type="entry name" value="AZ2-RELATED"/>
    <property type="match status" value="1"/>
</dbReference>
<feature type="domain" description="C2H2-type" evidence="7">
    <location>
        <begin position="857"/>
        <end position="885"/>
    </location>
</feature>
<evidence type="ECO:0000256" key="6">
    <source>
        <dbReference type="SAM" id="MobiDB-lite"/>
    </source>
</evidence>
<accession>A0AAV2RP72</accession>
<feature type="region of interest" description="Disordered" evidence="6">
    <location>
        <begin position="987"/>
        <end position="1016"/>
    </location>
</feature>
<dbReference type="AlphaFoldDB" id="A0AAV2RP72"/>
<dbReference type="SUPFAM" id="SSF57667">
    <property type="entry name" value="beta-beta-alpha zinc fingers"/>
    <property type="match status" value="5"/>
</dbReference>
<feature type="domain" description="C2H2-type" evidence="7">
    <location>
        <begin position="612"/>
        <end position="640"/>
    </location>
</feature>
<comment type="caution">
    <text evidence="8">The sequence shown here is derived from an EMBL/GenBank/DDBJ whole genome shotgun (WGS) entry which is preliminary data.</text>
</comment>
<dbReference type="GO" id="GO:0008270">
    <property type="term" value="F:zinc ion binding"/>
    <property type="evidence" value="ECO:0007669"/>
    <property type="project" value="UniProtKB-KW"/>
</dbReference>
<feature type="region of interest" description="Disordered" evidence="6">
    <location>
        <begin position="337"/>
        <end position="392"/>
    </location>
</feature>
<evidence type="ECO:0000256" key="2">
    <source>
        <dbReference type="ARBA" id="ARBA00022737"/>
    </source>
</evidence>
<protein>
    <recommendedName>
        <fullName evidence="7">C2H2-type domain-containing protein</fullName>
    </recommendedName>
</protein>
<keyword evidence="4" id="KW-0862">Zinc</keyword>
<keyword evidence="3 5" id="KW-0863">Zinc-finger</keyword>
<feature type="domain" description="C2H2-type" evidence="7">
    <location>
        <begin position="799"/>
        <end position="823"/>
    </location>
</feature>
<feature type="region of interest" description="Disordered" evidence="6">
    <location>
        <begin position="418"/>
        <end position="449"/>
    </location>
</feature>
<evidence type="ECO:0000256" key="3">
    <source>
        <dbReference type="ARBA" id="ARBA00022771"/>
    </source>
</evidence>
<feature type="compositionally biased region" description="Low complexity" evidence="6">
    <location>
        <begin position="990"/>
        <end position="1009"/>
    </location>
</feature>
<dbReference type="SMART" id="SM00355">
    <property type="entry name" value="ZnF_C2H2"/>
    <property type="match status" value="11"/>
</dbReference>
<dbReference type="InterPro" id="IPR013087">
    <property type="entry name" value="Znf_C2H2_type"/>
</dbReference>
<gene>
    <name evidence="8" type="ORF">MNOR_LOCUS26441</name>
</gene>
<dbReference type="PANTHER" id="PTHR24409">
    <property type="entry name" value="ZINC FINGER PROTEIN 142"/>
    <property type="match status" value="1"/>
</dbReference>
<feature type="compositionally biased region" description="Basic residues" evidence="6">
    <location>
        <begin position="378"/>
        <end position="388"/>
    </location>
</feature>
<sequence length="1040" mass="117398">MANQTSSAAEEYRQVLSEMTCHEETEATIVGDRNLVAADGSIVGSLTVVGEENLGDVTNEIIITADDNISISSENSIVSSKSLRNAGSSSSVQFDTSKAERNQIVFIQQSDQQLEQQQQRHQGTGTRIVLAQQPVQSQIQSIISPSKQQFIEPRVSGVPIRSLISGNNRIQVATPSVNSNIISKITGITSSNSSVKINSLPLNFLASPTTLTTTVEQPNNGPCMCFVCGRHLSDPTERFYYLKTQKLFNTQVTLLELLSDILNQTVVTNTNAVDLCSRCSELINETDSAYSHMNRLKKQINAYFTNNQRPKLTFQVLPKNNGIGVVGSGNISRPYQPPYLNLDDLAATRPRRGRQNRKKEETKKTNSTDGTSDPKSSPVKKKGGRPRKPYGCNICKRKFLMKDMVISHMIKEHEVQPAGLRRFEPTPTIEDNKTQDKPTKQDTSITQNTPTKKIKKEFDYNKEKQPPILIPKHTIKVESITKNSSENHNVIAPKSGTSAASQLLAAMRPIQPKPQTMVQTAPDGSMVLFMNPTVVDSSPTVIKVTPGYMNLKPGPFACEKCSKTFLDEKSRRMHRIAAHGFRKRKRDGDEFDLTIDVDDNGGEKRDGHEKLLQCKHCDSVFISKRSLADHRRTAHPSEGLDNRRERLQECDQCDEAFIYKYELERHRETHFPYTQMGPHVFVCSVCGLRVGSKAALKIHLHRFHNKDEETKDYLCSECGYMASTKKAFTDHQRIHSDDPGPKARCSICDKEMLASSYKIHMLRMHGEAKHPCDSCGQRFTVRSDLMRHINTVHSSLRPYDCDLCSEKFATSDALRYHRNKTHSTVHHCCEFCGKAYKWKGELRTHVQRNHVEHKERYQCSLCSRNYAERRKLRQHMTNKHNVLRESVTTYYKNYQGGNKSSSDMIPDTGYEPQGNVYTSEVPSGTAHLVHTVQASTTENIQESNTSQPSIVSIRHVYQPQQQQQQQQQQAQNLQQNLQQEPVIITTSTAQQQRQQQQHQHNGSQQQHLQHQQHHGGATNETVYIVSDLGAPMHEEQVTTS</sequence>
<dbReference type="Pfam" id="PF00096">
    <property type="entry name" value="zf-C2H2"/>
    <property type="match status" value="3"/>
</dbReference>
<dbReference type="GO" id="GO:0000977">
    <property type="term" value="F:RNA polymerase II transcription regulatory region sequence-specific DNA binding"/>
    <property type="evidence" value="ECO:0007669"/>
    <property type="project" value="TreeGrafter"/>
</dbReference>
<feature type="domain" description="C2H2-type" evidence="7">
    <location>
        <begin position="770"/>
        <end position="798"/>
    </location>
</feature>
<dbReference type="PROSITE" id="PS00028">
    <property type="entry name" value="ZINC_FINGER_C2H2_1"/>
    <property type="match status" value="9"/>
</dbReference>
<evidence type="ECO:0000259" key="7">
    <source>
        <dbReference type="PROSITE" id="PS50157"/>
    </source>
</evidence>
<organism evidence="8 9">
    <name type="scientific">Meganyctiphanes norvegica</name>
    <name type="common">Northern krill</name>
    <name type="synonym">Thysanopoda norvegica</name>
    <dbReference type="NCBI Taxonomy" id="48144"/>
    <lineage>
        <taxon>Eukaryota</taxon>
        <taxon>Metazoa</taxon>
        <taxon>Ecdysozoa</taxon>
        <taxon>Arthropoda</taxon>
        <taxon>Crustacea</taxon>
        <taxon>Multicrustacea</taxon>
        <taxon>Malacostraca</taxon>
        <taxon>Eumalacostraca</taxon>
        <taxon>Eucarida</taxon>
        <taxon>Euphausiacea</taxon>
        <taxon>Euphausiidae</taxon>
        <taxon>Meganyctiphanes</taxon>
    </lineage>
</organism>
<keyword evidence="2" id="KW-0677">Repeat</keyword>
<keyword evidence="9" id="KW-1185">Reference proteome</keyword>
<evidence type="ECO:0000256" key="4">
    <source>
        <dbReference type="ARBA" id="ARBA00022833"/>
    </source>
</evidence>
<dbReference type="InterPro" id="IPR036236">
    <property type="entry name" value="Znf_C2H2_sf"/>
</dbReference>
<dbReference type="Gene3D" id="3.30.160.60">
    <property type="entry name" value="Classic Zinc Finger"/>
    <property type="match status" value="5"/>
</dbReference>
<feature type="domain" description="C2H2-type" evidence="7">
    <location>
        <begin position="713"/>
        <end position="740"/>
    </location>
</feature>
<evidence type="ECO:0000256" key="5">
    <source>
        <dbReference type="PROSITE-ProRule" id="PRU00042"/>
    </source>
</evidence>